<dbReference type="InterPro" id="IPR018289">
    <property type="entry name" value="MULE_transposase_dom"/>
</dbReference>
<dbReference type="Pfam" id="PF10551">
    <property type="entry name" value="MULE"/>
    <property type="match status" value="1"/>
</dbReference>
<dbReference type="AlphaFoldDB" id="A0AAE0AXK8"/>
<reference evidence="2" key="1">
    <citation type="journal article" date="2023" name="Plant J.">
        <title>Genome sequences and population genomics provide insights into the demographic history, inbreeding, and mutation load of two 'living fossil' tree species of Dipteronia.</title>
        <authorList>
            <person name="Feng Y."/>
            <person name="Comes H.P."/>
            <person name="Chen J."/>
            <person name="Zhu S."/>
            <person name="Lu R."/>
            <person name="Zhang X."/>
            <person name="Li P."/>
            <person name="Qiu J."/>
            <person name="Olsen K.M."/>
            <person name="Qiu Y."/>
        </authorList>
    </citation>
    <scope>NUCLEOTIDE SEQUENCE</scope>
    <source>
        <strain evidence="2">NBL</strain>
    </source>
</reference>
<evidence type="ECO:0000259" key="1">
    <source>
        <dbReference type="Pfam" id="PF10551"/>
    </source>
</evidence>
<dbReference type="PANTHER" id="PTHR31973">
    <property type="entry name" value="POLYPROTEIN, PUTATIVE-RELATED"/>
    <property type="match status" value="1"/>
</dbReference>
<keyword evidence="3" id="KW-1185">Reference proteome</keyword>
<evidence type="ECO:0000313" key="3">
    <source>
        <dbReference type="Proteomes" id="UP001281410"/>
    </source>
</evidence>
<name>A0AAE0AXK8_9ROSI</name>
<proteinExistence type="predicted"/>
<organism evidence="2 3">
    <name type="scientific">Dipteronia sinensis</name>
    <dbReference type="NCBI Taxonomy" id="43782"/>
    <lineage>
        <taxon>Eukaryota</taxon>
        <taxon>Viridiplantae</taxon>
        <taxon>Streptophyta</taxon>
        <taxon>Embryophyta</taxon>
        <taxon>Tracheophyta</taxon>
        <taxon>Spermatophyta</taxon>
        <taxon>Magnoliopsida</taxon>
        <taxon>eudicotyledons</taxon>
        <taxon>Gunneridae</taxon>
        <taxon>Pentapetalae</taxon>
        <taxon>rosids</taxon>
        <taxon>malvids</taxon>
        <taxon>Sapindales</taxon>
        <taxon>Sapindaceae</taxon>
        <taxon>Hippocastanoideae</taxon>
        <taxon>Acereae</taxon>
        <taxon>Dipteronia</taxon>
    </lineage>
</organism>
<gene>
    <name evidence="2" type="ORF">Dsin_005447</name>
</gene>
<comment type="caution">
    <text evidence="2">The sequence shown here is derived from an EMBL/GenBank/DDBJ whole genome shotgun (WGS) entry which is preliminary data.</text>
</comment>
<dbReference type="Proteomes" id="UP001281410">
    <property type="component" value="Unassembled WGS sequence"/>
</dbReference>
<dbReference type="EMBL" id="JANJYJ010000002">
    <property type="protein sequence ID" value="KAK3225585.1"/>
    <property type="molecule type" value="Genomic_DNA"/>
</dbReference>
<protein>
    <recommendedName>
        <fullName evidence="1">MULE transposase domain-containing protein</fullName>
    </recommendedName>
</protein>
<feature type="domain" description="MULE transposase" evidence="1">
    <location>
        <begin position="215"/>
        <end position="309"/>
    </location>
</feature>
<dbReference type="PANTHER" id="PTHR31973:SF195">
    <property type="entry name" value="MUDR FAMILY TRANSPOSASE"/>
    <property type="match status" value="1"/>
</dbReference>
<accession>A0AAE0AXK8</accession>
<sequence>MGSGFGSVGGHGCAGPLDFATFSGDSFREGGLGDGIDQSCEHAFPRAWIIPRFERYSFEPINTEESISDDGRLYKGKIFQCKKDLKRTLHMYALKEQFEVQIRRSSKTRYEAGSPKLQVHSHSVKPKDIMVEMQVEHGLHLLYTKAWRANDHAEASVFGPPKESFKLLPAYYHRLKEVNPKTITTIKTNVANQFEYMFIAHAASLHGFQTVIRPVIAIDGTHLKGKFSGIMFVAICLDANNQVFPLAYGFGDVEHKMSWSWFLNKLKNANGSLEDFMIISDRHLGIKAAMEKVYPNVPHGYCVFHMAQNIKNDYKRKDVSLLFKQEWKVYRKSDFKEVMLEMMKVNRVAFEELMNVVPERWSRAYSPVRRYRLMTSSIAESMNSCLVHARQMPITTMVEFIREML</sequence>
<evidence type="ECO:0000313" key="2">
    <source>
        <dbReference type="EMBL" id="KAK3225585.1"/>
    </source>
</evidence>